<evidence type="ECO:0000313" key="4">
    <source>
        <dbReference type="Proteomes" id="UP000547510"/>
    </source>
</evidence>
<dbReference type="GO" id="GO:0005737">
    <property type="term" value="C:cytoplasm"/>
    <property type="evidence" value="ECO:0007669"/>
    <property type="project" value="TreeGrafter"/>
</dbReference>
<evidence type="ECO:0000256" key="1">
    <source>
        <dbReference type="SAM" id="MobiDB-lite"/>
    </source>
</evidence>
<sequence>MRVLLTGATGYIGSATLDALVVAGHEVTCLVRDPSRAEEIEERGGRAVPGDITDAAAVRELAAVSDGVVHLASPGGDTSAWADDVLTTAVLGALAGTGKAFVTTAGVWDHGSGGDITETSPLRPPRLTAWRPAITGRVRAATGIRTAVVAPALTYGRGDNLLHVVSGSPRTGTGDSRALVVVGGGNSTGRQCTSTTSPRSTSALSSTPRPGPVSSGPPG</sequence>
<dbReference type="Gene3D" id="3.40.50.720">
    <property type="entry name" value="NAD(P)-binding Rossmann-like Domain"/>
    <property type="match status" value="1"/>
</dbReference>
<feature type="compositionally biased region" description="Polar residues" evidence="1">
    <location>
        <begin position="188"/>
        <end position="204"/>
    </location>
</feature>
<dbReference type="InterPro" id="IPR001509">
    <property type="entry name" value="Epimerase_deHydtase"/>
</dbReference>
<dbReference type="InterPro" id="IPR036291">
    <property type="entry name" value="NAD(P)-bd_dom_sf"/>
</dbReference>
<dbReference type="PANTHER" id="PTHR48079">
    <property type="entry name" value="PROTEIN YEEZ"/>
    <property type="match status" value="1"/>
</dbReference>
<feature type="domain" description="NAD-dependent epimerase/dehydratase" evidence="2">
    <location>
        <begin position="3"/>
        <end position="85"/>
    </location>
</feature>
<dbReference type="InterPro" id="IPR051783">
    <property type="entry name" value="NAD(P)-dependent_oxidoreduct"/>
</dbReference>
<reference evidence="3 4" key="1">
    <citation type="submission" date="2020-08" db="EMBL/GenBank/DDBJ databases">
        <title>Genomic Encyclopedia of Type Strains, Phase III (KMG-III): the genomes of soil and plant-associated and newly described type strains.</title>
        <authorList>
            <person name="Whitman W."/>
        </authorList>
    </citation>
    <scope>NUCLEOTIDE SEQUENCE [LARGE SCALE GENOMIC DNA]</scope>
    <source>
        <strain evidence="3 4">CECT 8640</strain>
    </source>
</reference>
<feature type="region of interest" description="Disordered" evidence="1">
    <location>
        <begin position="184"/>
        <end position="219"/>
    </location>
</feature>
<proteinExistence type="predicted"/>
<dbReference type="Pfam" id="PF01370">
    <property type="entry name" value="Epimerase"/>
    <property type="match status" value="1"/>
</dbReference>
<dbReference type="RefSeq" id="WP_246441174.1">
    <property type="nucleotide sequence ID" value="NZ_JACHJN010000016.1"/>
</dbReference>
<keyword evidence="4" id="KW-1185">Reference proteome</keyword>
<organism evidence="3 4">
    <name type="scientific">Saccharothrix tamanrassetensis</name>
    <dbReference type="NCBI Taxonomy" id="1051531"/>
    <lineage>
        <taxon>Bacteria</taxon>
        <taxon>Bacillati</taxon>
        <taxon>Actinomycetota</taxon>
        <taxon>Actinomycetes</taxon>
        <taxon>Pseudonocardiales</taxon>
        <taxon>Pseudonocardiaceae</taxon>
        <taxon>Saccharothrix</taxon>
    </lineage>
</organism>
<dbReference type="SUPFAM" id="SSF51735">
    <property type="entry name" value="NAD(P)-binding Rossmann-fold domains"/>
    <property type="match status" value="1"/>
</dbReference>
<feature type="compositionally biased region" description="Pro residues" evidence="1">
    <location>
        <begin position="209"/>
        <end position="219"/>
    </location>
</feature>
<protein>
    <submittedName>
        <fullName evidence="3">Nucleoside-diphosphate-sugar epimerase</fullName>
    </submittedName>
</protein>
<evidence type="ECO:0000313" key="3">
    <source>
        <dbReference type="EMBL" id="MBB5960463.1"/>
    </source>
</evidence>
<dbReference type="AlphaFoldDB" id="A0A841CUG0"/>
<dbReference type="GO" id="GO:0004029">
    <property type="term" value="F:aldehyde dehydrogenase (NAD+) activity"/>
    <property type="evidence" value="ECO:0007669"/>
    <property type="project" value="TreeGrafter"/>
</dbReference>
<dbReference type="EMBL" id="JACHJN010000016">
    <property type="protein sequence ID" value="MBB5960463.1"/>
    <property type="molecule type" value="Genomic_DNA"/>
</dbReference>
<comment type="caution">
    <text evidence="3">The sequence shown here is derived from an EMBL/GenBank/DDBJ whole genome shotgun (WGS) entry which is preliminary data.</text>
</comment>
<accession>A0A841CUG0</accession>
<evidence type="ECO:0000259" key="2">
    <source>
        <dbReference type="Pfam" id="PF01370"/>
    </source>
</evidence>
<gene>
    <name evidence="3" type="ORF">FHS29_007087</name>
</gene>
<name>A0A841CUG0_9PSEU</name>
<dbReference type="PANTHER" id="PTHR48079:SF6">
    <property type="entry name" value="NAD(P)-BINDING DOMAIN-CONTAINING PROTEIN-RELATED"/>
    <property type="match status" value="1"/>
</dbReference>
<dbReference type="Proteomes" id="UP000547510">
    <property type="component" value="Unassembled WGS sequence"/>
</dbReference>